<organism evidence="12 13">
    <name type="scientific">Mycobacterium lentiflavum</name>
    <dbReference type="NCBI Taxonomy" id="141349"/>
    <lineage>
        <taxon>Bacteria</taxon>
        <taxon>Bacillati</taxon>
        <taxon>Actinomycetota</taxon>
        <taxon>Actinomycetes</taxon>
        <taxon>Mycobacteriales</taxon>
        <taxon>Mycobacteriaceae</taxon>
        <taxon>Mycobacterium</taxon>
        <taxon>Mycobacterium simiae complex</taxon>
    </lineage>
</organism>
<dbReference type="GO" id="GO:0051536">
    <property type="term" value="F:iron-sulfur cluster binding"/>
    <property type="evidence" value="ECO:0007669"/>
    <property type="project" value="UniProtKB-KW"/>
</dbReference>
<evidence type="ECO:0000259" key="11">
    <source>
        <dbReference type="PROSITE" id="PS51379"/>
    </source>
</evidence>
<dbReference type="Gene3D" id="3.50.50.60">
    <property type="entry name" value="FAD/NAD(P)-binding domain"/>
    <property type="match status" value="1"/>
</dbReference>
<dbReference type="InterPro" id="IPR023753">
    <property type="entry name" value="FAD/NAD-binding_dom"/>
</dbReference>
<dbReference type="GO" id="GO:0046872">
    <property type="term" value="F:metal ion binding"/>
    <property type="evidence" value="ECO:0007669"/>
    <property type="project" value="UniProtKB-KW"/>
</dbReference>
<dbReference type="PROSITE" id="PS51379">
    <property type="entry name" value="4FE4S_FER_2"/>
    <property type="match status" value="2"/>
</dbReference>
<dbReference type="Proteomes" id="UP000199251">
    <property type="component" value="Unassembled WGS sequence"/>
</dbReference>
<dbReference type="InterPro" id="IPR036188">
    <property type="entry name" value="FAD/NAD-bd_sf"/>
</dbReference>
<dbReference type="STRING" id="141349.BN1232_04939"/>
<dbReference type="PANTHER" id="PTHR48467">
    <property type="entry name" value="GLUTAMATE SYNTHASE 1 [NADH], CHLOROPLASTIC-LIKE"/>
    <property type="match status" value="1"/>
</dbReference>
<comment type="cofactor">
    <cofactor evidence="1">
        <name>FAD</name>
        <dbReference type="ChEBI" id="CHEBI:57692"/>
    </cofactor>
</comment>
<keyword evidence="5" id="KW-0274">FAD</keyword>
<keyword evidence="9" id="KW-0411">Iron-sulfur</keyword>
<evidence type="ECO:0000256" key="3">
    <source>
        <dbReference type="ARBA" id="ARBA00022630"/>
    </source>
</evidence>
<dbReference type="InterPro" id="IPR055275">
    <property type="entry name" value="Ferredox_Rdtase"/>
</dbReference>
<dbReference type="SUPFAM" id="SSF54862">
    <property type="entry name" value="4Fe-4S ferredoxins"/>
    <property type="match status" value="1"/>
</dbReference>
<dbReference type="GO" id="GO:0004324">
    <property type="term" value="F:ferredoxin-NADP+ reductase activity"/>
    <property type="evidence" value="ECO:0007669"/>
    <property type="project" value="UniProtKB-EC"/>
</dbReference>
<keyword evidence="7" id="KW-0560">Oxidoreductase</keyword>
<dbReference type="PROSITE" id="PS00198">
    <property type="entry name" value="4FE4S_FER_1"/>
    <property type="match status" value="1"/>
</dbReference>
<keyword evidence="8" id="KW-0408">Iron</keyword>
<feature type="domain" description="4Fe-4S ferredoxin-type" evidence="11">
    <location>
        <begin position="1"/>
        <end position="29"/>
    </location>
</feature>
<evidence type="ECO:0000256" key="2">
    <source>
        <dbReference type="ARBA" id="ARBA00013223"/>
    </source>
</evidence>
<dbReference type="EMBL" id="CTEE01000001">
    <property type="protein sequence ID" value="CQD20481.1"/>
    <property type="molecule type" value="Genomic_DNA"/>
</dbReference>
<dbReference type="InterPro" id="IPR017900">
    <property type="entry name" value="4Fe4S_Fe_S_CS"/>
</dbReference>
<evidence type="ECO:0000256" key="7">
    <source>
        <dbReference type="ARBA" id="ARBA00023002"/>
    </source>
</evidence>
<evidence type="ECO:0000256" key="1">
    <source>
        <dbReference type="ARBA" id="ARBA00001974"/>
    </source>
</evidence>
<keyword evidence="3" id="KW-0285">Flavoprotein</keyword>
<evidence type="ECO:0000256" key="9">
    <source>
        <dbReference type="ARBA" id="ARBA00023014"/>
    </source>
</evidence>
<reference evidence="12 13" key="1">
    <citation type="submission" date="2015-03" db="EMBL/GenBank/DDBJ databases">
        <authorList>
            <person name="Urmite Genomes"/>
        </authorList>
    </citation>
    <scope>NUCLEOTIDE SEQUENCE [LARGE SCALE GENOMIC DNA]</scope>
    <source>
        <strain evidence="12 13">CSUR P1491</strain>
    </source>
</reference>
<proteinExistence type="predicted"/>
<evidence type="ECO:0000256" key="6">
    <source>
        <dbReference type="ARBA" id="ARBA00022857"/>
    </source>
</evidence>
<dbReference type="Pfam" id="PF12838">
    <property type="entry name" value="Fer4_7"/>
    <property type="match status" value="1"/>
</dbReference>
<evidence type="ECO:0000256" key="10">
    <source>
        <dbReference type="ARBA" id="ARBA00047776"/>
    </source>
</evidence>
<feature type="domain" description="4Fe-4S ferredoxin-type" evidence="11">
    <location>
        <begin position="37"/>
        <end position="66"/>
    </location>
</feature>
<dbReference type="InterPro" id="IPR017896">
    <property type="entry name" value="4Fe4S_Fe-S-bd"/>
</dbReference>
<accession>A0A0E4CQB9</accession>
<evidence type="ECO:0000313" key="13">
    <source>
        <dbReference type="Proteomes" id="UP000199251"/>
    </source>
</evidence>
<dbReference type="Gene3D" id="3.30.70.20">
    <property type="match status" value="1"/>
</dbReference>
<dbReference type="PRINTS" id="PR00419">
    <property type="entry name" value="ADXRDTASE"/>
</dbReference>
<evidence type="ECO:0000256" key="4">
    <source>
        <dbReference type="ARBA" id="ARBA00022723"/>
    </source>
</evidence>
<evidence type="ECO:0000256" key="5">
    <source>
        <dbReference type="ARBA" id="ARBA00022827"/>
    </source>
</evidence>
<keyword evidence="4" id="KW-0479">Metal-binding</keyword>
<dbReference type="OrthoDB" id="289202at2"/>
<dbReference type="EC" id="1.18.1.2" evidence="2"/>
<evidence type="ECO:0000313" key="12">
    <source>
        <dbReference type="EMBL" id="CQD20481.1"/>
    </source>
</evidence>
<evidence type="ECO:0000256" key="8">
    <source>
        <dbReference type="ARBA" id="ARBA00023004"/>
    </source>
</evidence>
<dbReference type="SUPFAM" id="SSF51971">
    <property type="entry name" value="Nucleotide-binding domain"/>
    <property type="match status" value="1"/>
</dbReference>
<dbReference type="RefSeq" id="WP_090606309.1">
    <property type="nucleotide sequence ID" value="NZ_CTEE01000001.1"/>
</dbReference>
<comment type="catalytic activity">
    <reaction evidence="10">
        <text>2 reduced [2Fe-2S]-[ferredoxin] + NADP(+) + H(+) = 2 oxidized [2Fe-2S]-[ferredoxin] + NADPH</text>
        <dbReference type="Rhea" id="RHEA:20125"/>
        <dbReference type="Rhea" id="RHEA-COMP:10000"/>
        <dbReference type="Rhea" id="RHEA-COMP:10001"/>
        <dbReference type="ChEBI" id="CHEBI:15378"/>
        <dbReference type="ChEBI" id="CHEBI:33737"/>
        <dbReference type="ChEBI" id="CHEBI:33738"/>
        <dbReference type="ChEBI" id="CHEBI:57783"/>
        <dbReference type="ChEBI" id="CHEBI:58349"/>
        <dbReference type="EC" id="1.18.1.2"/>
    </reaction>
</comment>
<dbReference type="PANTHER" id="PTHR48467:SF1">
    <property type="entry name" value="GLUTAMATE SYNTHASE 1 [NADH], CHLOROPLASTIC-LIKE"/>
    <property type="match status" value="1"/>
</dbReference>
<dbReference type="Pfam" id="PF07992">
    <property type="entry name" value="Pyr_redox_2"/>
    <property type="match status" value="1"/>
</dbReference>
<dbReference type="AlphaFoldDB" id="A0A0E4CQB9"/>
<gene>
    <name evidence="12" type="primary">fprB</name>
    <name evidence="12" type="ORF">BN1232_04939</name>
</gene>
<protein>
    <recommendedName>
        <fullName evidence="2">ferredoxin--NADP(+) reductase</fullName>
        <ecNumber evidence="2">1.18.1.2</ecNumber>
    </recommendedName>
</protein>
<dbReference type="Gene3D" id="3.40.50.720">
    <property type="entry name" value="NAD(P)-binding Rossmann-like Domain"/>
    <property type="match status" value="1"/>
</dbReference>
<name>A0A0E4CQB9_MYCLN</name>
<keyword evidence="6" id="KW-0521">NADP</keyword>
<sequence>MPHVITQSCCNDGSCVFACPVNCIHPSPDEPGFATTEMLYIDPVACVDCGACVSACPVGAIAPDNRLEGKQLPFVEINASFYPERPADVKLPPTSKLAPVIPAAQVRARPRPLTVAIVGSGPAAMYAADELLTQPGVRVNVFEKLPTPYGLVRAGVAPDHQNTKKVTALFDRVSRHRHFRFYLNVEVGQHLSHAELLAHHHAVLYAVGAPDDRRLDIDGMGLPGTGTATELVAWINGHPDFTDLPVDLSHERVVIVGNGNVALDVARVLTTDPEELARTDISDRALEVLRHSEVREVVVAARRGPAHSAFTLPELIGLTETSEVVLDPEDHKLVEADLAAVPDRLTGQKLEILRELGDASVPRTRPRIRLTYRLTPARVLGEQRATGVEFSVTGTEDTHRIDAGLVLTSIGYRGKQIRDLPFDESRSVIPNDGGRVIDPASGQPVTGAYVAGWIKRGPTGFIGTNKSCSVQTVQSLVADYNAGALTDPVTKPDGLDRLVHARQPDVVDSAGWAAIDAAEIARGSDDGRPRNKFTEVADMLAAAATAPPAPKRRLLARLLG</sequence>